<evidence type="ECO:0000256" key="1">
    <source>
        <dbReference type="ARBA" id="ARBA00001947"/>
    </source>
</evidence>
<protein>
    <submittedName>
        <fullName evidence="9">Alcohol dehydrogenase catalytic domain-containing protein</fullName>
    </submittedName>
</protein>
<dbReference type="InterPro" id="IPR002328">
    <property type="entry name" value="ADH_Zn_CS"/>
</dbReference>
<comment type="similarity">
    <text evidence="2 7">Belongs to the zinc-containing alcohol dehydrogenase family.</text>
</comment>
<evidence type="ECO:0000256" key="4">
    <source>
        <dbReference type="ARBA" id="ARBA00022833"/>
    </source>
</evidence>
<dbReference type="FunFam" id="3.40.50.720:FF:000003">
    <property type="entry name" value="S-(hydroxymethyl)glutathione dehydrogenase"/>
    <property type="match status" value="1"/>
</dbReference>
<evidence type="ECO:0000256" key="5">
    <source>
        <dbReference type="ARBA" id="ARBA00023002"/>
    </source>
</evidence>
<dbReference type="GO" id="GO:0046294">
    <property type="term" value="P:formaldehyde catabolic process"/>
    <property type="evidence" value="ECO:0007669"/>
    <property type="project" value="TreeGrafter"/>
</dbReference>
<dbReference type="GO" id="GO:0051903">
    <property type="term" value="F:S-(hydroxymethyl)glutathione dehydrogenase [NAD(P)+] activity"/>
    <property type="evidence" value="ECO:0007669"/>
    <property type="project" value="TreeGrafter"/>
</dbReference>
<dbReference type="InterPro" id="IPR036291">
    <property type="entry name" value="NAD(P)-bd_dom_sf"/>
</dbReference>
<keyword evidence="3 7" id="KW-0479">Metal-binding</keyword>
<comment type="cofactor">
    <cofactor evidence="1 7">
        <name>Zn(2+)</name>
        <dbReference type="ChEBI" id="CHEBI:29105"/>
    </cofactor>
</comment>
<dbReference type="Pfam" id="PF08240">
    <property type="entry name" value="ADH_N"/>
    <property type="match status" value="1"/>
</dbReference>
<keyword evidence="4 7" id="KW-0862">Zinc</keyword>
<keyword evidence="5" id="KW-0560">Oxidoreductase</keyword>
<dbReference type="SMART" id="SM00829">
    <property type="entry name" value="PKS_ER"/>
    <property type="match status" value="1"/>
</dbReference>
<dbReference type="Pfam" id="PF00107">
    <property type="entry name" value="ADH_zinc_N"/>
    <property type="match status" value="1"/>
</dbReference>
<evidence type="ECO:0000256" key="3">
    <source>
        <dbReference type="ARBA" id="ARBA00022723"/>
    </source>
</evidence>
<evidence type="ECO:0000313" key="10">
    <source>
        <dbReference type="Proteomes" id="UP000500953"/>
    </source>
</evidence>
<dbReference type="EMBL" id="CP046173">
    <property type="protein sequence ID" value="QIS16959.1"/>
    <property type="molecule type" value="Genomic_DNA"/>
</dbReference>
<dbReference type="Proteomes" id="UP000500953">
    <property type="component" value="Chromosome"/>
</dbReference>
<reference evidence="9 10" key="1">
    <citation type="journal article" date="2019" name="ACS Chem. Biol.">
        <title>Identification and Mobilization of a Cryptic Antibiotic Biosynthesis Gene Locus from a Human-Pathogenic Nocardia Isolate.</title>
        <authorList>
            <person name="Herisse M."/>
            <person name="Ishida K."/>
            <person name="Porter J.L."/>
            <person name="Howden B."/>
            <person name="Hertweck C."/>
            <person name="Stinear T.P."/>
            <person name="Pidot S.J."/>
        </authorList>
    </citation>
    <scope>NUCLEOTIDE SEQUENCE [LARGE SCALE GENOMIC DNA]</scope>
    <source>
        <strain evidence="9 10">AUSMDU00012715</strain>
    </source>
</reference>
<evidence type="ECO:0000256" key="6">
    <source>
        <dbReference type="ARBA" id="ARBA00023027"/>
    </source>
</evidence>
<dbReference type="PROSITE" id="PS00059">
    <property type="entry name" value="ADH_ZINC"/>
    <property type="match status" value="1"/>
</dbReference>
<dbReference type="InterPro" id="IPR020843">
    <property type="entry name" value="ER"/>
</dbReference>
<organism evidence="9 10">
    <name type="scientific">Nocardia terpenica</name>
    <dbReference type="NCBI Taxonomy" id="455432"/>
    <lineage>
        <taxon>Bacteria</taxon>
        <taxon>Bacillati</taxon>
        <taxon>Actinomycetota</taxon>
        <taxon>Actinomycetes</taxon>
        <taxon>Mycobacteriales</taxon>
        <taxon>Nocardiaceae</taxon>
        <taxon>Nocardia</taxon>
    </lineage>
</organism>
<keyword evidence="6" id="KW-0520">NAD</keyword>
<proteinExistence type="inferred from homology"/>
<dbReference type="Gene3D" id="3.40.50.720">
    <property type="entry name" value="NAD(P)-binding Rossmann-like Domain"/>
    <property type="match status" value="1"/>
</dbReference>
<dbReference type="CDD" id="cd08278">
    <property type="entry name" value="benzyl_alcohol_DH"/>
    <property type="match status" value="1"/>
</dbReference>
<dbReference type="AlphaFoldDB" id="A0A6G9YUE8"/>
<accession>A0A6G9YUE8</accession>
<evidence type="ECO:0000256" key="2">
    <source>
        <dbReference type="ARBA" id="ARBA00008072"/>
    </source>
</evidence>
<dbReference type="InterPro" id="IPR011032">
    <property type="entry name" value="GroES-like_sf"/>
</dbReference>
<dbReference type="GO" id="GO:0008270">
    <property type="term" value="F:zinc ion binding"/>
    <property type="evidence" value="ECO:0007669"/>
    <property type="project" value="InterPro"/>
</dbReference>
<dbReference type="Gene3D" id="3.90.180.10">
    <property type="entry name" value="Medium-chain alcohol dehydrogenases, catalytic domain"/>
    <property type="match status" value="1"/>
</dbReference>
<feature type="domain" description="Enoyl reductase (ER)" evidence="8">
    <location>
        <begin position="13"/>
        <end position="359"/>
    </location>
</feature>
<dbReference type="PANTHER" id="PTHR43880">
    <property type="entry name" value="ALCOHOL DEHYDROGENASE"/>
    <property type="match status" value="1"/>
</dbReference>
<evidence type="ECO:0000313" key="9">
    <source>
        <dbReference type="EMBL" id="QIS16959.1"/>
    </source>
</evidence>
<dbReference type="InterPro" id="IPR013154">
    <property type="entry name" value="ADH-like_N"/>
</dbReference>
<sequence length="361" mass="38134">MEVTAAVLRDPHGVFQIEEIVIDEPRPHEIAVQIAGVGLCHSDLLPRQAPNIRLPIVCGHEGSGIVVARGSGVTDFAIGDHVVMSFESCGTCRNCVTNQPAACLEFFSRNLSGRRADGSTSAEDAAGEPISCRWFGQSAFASHAVVAALNAVKVDKDLPLHLLGPLGCSFQTGAGAVLNTLHVQPGSSIMIFGVGAVGTAAIMAAQIVGAHTIVAVDLNVDRLRVADKYGATHSFDASADDLPYQLRRATQGADYALDTTGAPDMIVTALTALQPLGVCGLVGVQRGDLVIDPMCLAVGRTVKGILEGDAVARRFIPLLIERWRAGQFPFDELIRTWPLAEINQAEDALHRGQVVKSVLIP</sequence>
<dbReference type="InterPro" id="IPR013149">
    <property type="entry name" value="ADH-like_C"/>
</dbReference>
<dbReference type="SUPFAM" id="SSF50129">
    <property type="entry name" value="GroES-like"/>
    <property type="match status" value="1"/>
</dbReference>
<name>A0A6G9YUE8_9NOCA</name>
<dbReference type="PANTHER" id="PTHR43880:SF12">
    <property type="entry name" value="ALCOHOL DEHYDROGENASE CLASS-3"/>
    <property type="match status" value="1"/>
</dbReference>
<dbReference type="RefSeq" id="WP_167484390.1">
    <property type="nucleotide sequence ID" value="NZ_CP046173.1"/>
</dbReference>
<dbReference type="GO" id="GO:0005829">
    <property type="term" value="C:cytosol"/>
    <property type="evidence" value="ECO:0007669"/>
    <property type="project" value="TreeGrafter"/>
</dbReference>
<evidence type="ECO:0000256" key="7">
    <source>
        <dbReference type="RuleBase" id="RU361277"/>
    </source>
</evidence>
<evidence type="ECO:0000259" key="8">
    <source>
        <dbReference type="SMART" id="SM00829"/>
    </source>
</evidence>
<dbReference type="SUPFAM" id="SSF51735">
    <property type="entry name" value="NAD(P)-binding Rossmann-fold domains"/>
    <property type="match status" value="1"/>
</dbReference>
<gene>
    <name evidence="9" type="ORF">F6W96_00115</name>
</gene>